<proteinExistence type="predicted"/>
<keyword evidence="2" id="KW-1185">Reference proteome</keyword>
<protein>
    <submittedName>
        <fullName evidence="1">Uncharacterized protein</fullName>
    </submittedName>
</protein>
<feature type="non-terminal residue" evidence="1">
    <location>
        <position position="1"/>
    </location>
</feature>
<dbReference type="EMBL" id="FZQP02003778">
    <property type="protein sequence ID" value="VVC98777.1"/>
    <property type="molecule type" value="Genomic_DNA"/>
</dbReference>
<accession>A0A5E4QKP7</accession>
<dbReference type="AlphaFoldDB" id="A0A5E4QKP7"/>
<reference evidence="1 2" key="1">
    <citation type="submission" date="2017-07" db="EMBL/GenBank/DDBJ databases">
        <authorList>
            <person name="Talla V."/>
            <person name="Backstrom N."/>
        </authorList>
    </citation>
    <scope>NUCLEOTIDE SEQUENCE [LARGE SCALE GENOMIC DNA]</scope>
</reference>
<dbReference type="Proteomes" id="UP000324832">
    <property type="component" value="Unassembled WGS sequence"/>
</dbReference>
<organism evidence="1 2">
    <name type="scientific">Leptidea sinapis</name>
    <dbReference type="NCBI Taxonomy" id="189913"/>
    <lineage>
        <taxon>Eukaryota</taxon>
        <taxon>Metazoa</taxon>
        <taxon>Ecdysozoa</taxon>
        <taxon>Arthropoda</taxon>
        <taxon>Hexapoda</taxon>
        <taxon>Insecta</taxon>
        <taxon>Pterygota</taxon>
        <taxon>Neoptera</taxon>
        <taxon>Endopterygota</taxon>
        <taxon>Lepidoptera</taxon>
        <taxon>Glossata</taxon>
        <taxon>Ditrysia</taxon>
        <taxon>Papilionoidea</taxon>
        <taxon>Pieridae</taxon>
        <taxon>Dismorphiinae</taxon>
        <taxon>Leptidea</taxon>
    </lineage>
</organism>
<evidence type="ECO:0000313" key="2">
    <source>
        <dbReference type="Proteomes" id="UP000324832"/>
    </source>
</evidence>
<name>A0A5E4QKP7_9NEOP</name>
<sequence>ALTNTKPPKQERATIDYVNPKYLSHAHILTVRKSRDSAYTSTITMTTLKTFGNNVTGTYALMNFEIPPRDFPIPVPEGVSKGHAYFLTGKELIGSGTIILRDKI</sequence>
<evidence type="ECO:0000313" key="1">
    <source>
        <dbReference type="EMBL" id="VVC98777.1"/>
    </source>
</evidence>
<gene>
    <name evidence="1" type="ORF">LSINAPIS_LOCUS9795</name>
</gene>